<dbReference type="Gene3D" id="4.10.1080.10">
    <property type="entry name" value="TSP type-3 repeat"/>
    <property type="match status" value="1"/>
</dbReference>
<reference evidence="6 7" key="1">
    <citation type="journal article" date="2019" name="Int. J. Syst. Evol. Microbiol.">
        <title>The Global Catalogue of Microorganisms (GCM) 10K type strain sequencing project: providing services to taxonomists for standard genome sequencing and annotation.</title>
        <authorList>
            <consortium name="The Broad Institute Genomics Platform"/>
            <consortium name="The Broad Institute Genome Sequencing Center for Infectious Disease"/>
            <person name="Wu L."/>
            <person name="Ma J."/>
        </authorList>
    </citation>
    <scope>NUCLEOTIDE SEQUENCE [LARGE SCALE GENOMIC DNA]</scope>
    <source>
        <strain evidence="6 7">XZYJT29</strain>
    </source>
</reference>
<proteinExistence type="predicted"/>
<keyword evidence="4" id="KW-0106">Calcium</keyword>
<evidence type="ECO:0000256" key="3">
    <source>
        <dbReference type="ARBA" id="ARBA00022729"/>
    </source>
</evidence>
<dbReference type="Proteomes" id="UP001596432">
    <property type="component" value="Unassembled WGS sequence"/>
</dbReference>
<dbReference type="InterPro" id="IPR053180">
    <property type="entry name" value="Ca-binding_acidic-repeat"/>
</dbReference>
<feature type="compositionally biased region" description="Acidic residues" evidence="5">
    <location>
        <begin position="49"/>
        <end position="58"/>
    </location>
</feature>
<dbReference type="InterPro" id="IPR028974">
    <property type="entry name" value="TSP_type-3_rpt"/>
</dbReference>
<dbReference type="Pfam" id="PF18884">
    <property type="entry name" value="TSP3_bac"/>
    <property type="match status" value="5"/>
</dbReference>
<evidence type="ECO:0000313" key="7">
    <source>
        <dbReference type="Proteomes" id="UP001596432"/>
    </source>
</evidence>
<dbReference type="SUPFAM" id="SSF103647">
    <property type="entry name" value="TSP type-3 repeat"/>
    <property type="match status" value="1"/>
</dbReference>
<feature type="compositionally biased region" description="Polar residues" evidence="5">
    <location>
        <begin position="84"/>
        <end position="93"/>
    </location>
</feature>
<dbReference type="PANTHER" id="PTHR37467:SF1">
    <property type="entry name" value="EXPORTED CALCIUM-BINDING GLYCOPROTEIN"/>
    <property type="match status" value="1"/>
</dbReference>
<evidence type="ECO:0000313" key="6">
    <source>
        <dbReference type="EMBL" id="MFC7141493.1"/>
    </source>
</evidence>
<dbReference type="Gene3D" id="3.40.390.10">
    <property type="entry name" value="Collagenase (Catalytic Domain)"/>
    <property type="match status" value="1"/>
</dbReference>
<protein>
    <submittedName>
        <fullName evidence="6">Uncharacterized protein</fullName>
    </submittedName>
</protein>
<sequence>MDSDGDGLADAREREVGTDPTLPDSDDDGLTDESEVDQFDTDPLRLDTDGDSVNDSEEVTTHGTDPAVNDSDGDGLADGREVTSLRTEPTNPDTDGDGFADGAELSDLQYLNGSDPLRMDVFVEVDYVEGVQFKPGTRELVTRRYSEAPVTNPDGTNGISLHIIVDEEVPDVGTVDGQKVDKLQSEWFDRRGYGYHYAVAVKDVESDGNDVGGLAGHGPHGPWFVFNARGNYRGAASVFMHELGHSVGLSPSDYEGIDSRSVSLSKYPSTMNYNSGKYHTRYARKGPFDDWAHIAEQMDTPEMSAVNPGVNETRSN</sequence>
<dbReference type="RefSeq" id="WP_274322574.1">
    <property type="nucleotide sequence ID" value="NZ_CP118158.1"/>
</dbReference>
<evidence type="ECO:0000256" key="5">
    <source>
        <dbReference type="SAM" id="MobiDB-lite"/>
    </source>
</evidence>
<keyword evidence="7" id="KW-1185">Reference proteome</keyword>
<evidence type="ECO:0000256" key="4">
    <source>
        <dbReference type="ARBA" id="ARBA00022837"/>
    </source>
</evidence>
<feature type="compositionally biased region" description="Acidic residues" evidence="5">
    <location>
        <begin position="24"/>
        <end position="40"/>
    </location>
</feature>
<evidence type="ECO:0000256" key="2">
    <source>
        <dbReference type="ARBA" id="ARBA00022525"/>
    </source>
</evidence>
<dbReference type="InterPro" id="IPR024079">
    <property type="entry name" value="MetalloPept_cat_dom_sf"/>
</dbReference>
<dbReference type="SUPFAM" id="SSF55486">
    <property type="entry name" value="Metalloproteases ('zincins'), catalytic domain"/>
    <property type="match status" value="1"/>
</dbReference>
<comment type="caution">
    <text evidence="6">The sequence shown here is derived from an EMBL/GenBank/DDBJ whole genome shotgun (WGS) entry which is preliminary data.</text>
</comment>
<keyword evidence="3" id="KW-0732">Signal</keyword>
<dbReference type="GeneID" id="78821808"/>
<dbReference type="AlphaFoldDB" id="A0ABD5Y6J3"/>
<dbReference type="InterPro" id="IPR059100">
    <property type="entry name" value="TSP3_bac"/>
</dbReference>
<dbReference type="PANTHER" id="PTHR37467">
    <property type="entry name" value="EXPORTED CALCIUM-BINDING GLYCOPROTEIN-RELATED"/>
    <property type="match status" value="1"/>
</dbReference>
<dbReference type="EMBL" id="JBHTAS010000001">
    <property type="protein sequence ID" value="MFC7141493.1"/>
    <property type="molecule type" value="Genomic_DNA"/>
</dbReference>
<comment type="subcellular location">
    <subcellularLocation>
        <location evidence="1">Secreted</location>
    </subcellularLocation>
</comment>
<evidence type="ECO:0000256" key="1">
    <source>
        <dbReference type="ARBA" id="ARBA00004613"/>
    </source>
</evidence>
<gene>
    <name evidence="6" type="ORF">ACFQMA_16850</name>
</gene>
<accession>A0ABD5Y6J3</accession>
<feature type="region of interest" description="Disordered" evidence="5">
    <location>
        <begin position="1"/>
        <end position="102"/>
    </location>
</feature>
<name>A0ABD5Y6J3_9EURY</name>
<keyword evidence="2" id="KW-0964">Secreted</keyword>
<organism evidence="6 7">
    <name type="scientific">Halosimplex aquaticum</name>
    <dbReference type="NCBI Taxonomy" id="3026162"/>
    <lineage>
        <taxon>Archaea</taxon>
        <taxon>Methanobacteriati</taxon>
        <taxon>Methanobacteriota</taxon>
        <taxon>Stenosarchaea group</taxon>
        <taxon>Halobacteria</taxon>
        <taxon>Halobacteriales</taxon>
        <taxon>Haloarculaceae</taxon>
        <taxon>Halosimplex</taxon>
    </lineage>
</organism>